<reference evidence="1 2" key="1">
    <citation type="submission" date="2023-06" db="EMBL/GenBank/DDBJ databases">
        <title>Cellulomonas sp. MW4 Whole genome sequence.</title>
        <authorList>
            <person name="Park S."/>
        </authorList>
    </citation>
    <scope>NUCLEOTIDE SEQUENCE [LARGE SCALE GENOMIC DNA]</scope>
    <source>
        <strain evidence="1 2">MW4</strain>
    </source>
</reference>
<name>A0ABT7SG53_9CELL</name>
<proteinExistence type="predicted"/>
<sequence length="95" mass="10001">MTDLQLDTAQLQEAGRTLRTVATEFHDANARSDSVAGAVGHDGLRDAIHDFAHGWDDTRADMVDAIAGLADACQGIGDGFEKIDTDFAAALRGDA</sequence>
<evidence type="ECO:0000313" key="1">
    <source>
        <dbReference type="EMBL" id="MDM7855106.1"/>
    </source>
</evidence>
<dbReference type="EMBL" id="JAUCGQ010000001">
    <property type="protein sequence ID" value="MDM7855106.1"/>
    <property type="molecule type" value="Genomic_DNA"/>
</dbReference>
<dbReference type="Proteomes" id="UP001529338">
    <property type="component" value="Unassembled WGS sequence"/>
</dbReference>
<accession>A0ABT7SG53</accession>
<comment type="caution">
    <text evidence="1">The sequence shown here is derived from an EMBL/GenBank/DDBJ whole genome shotgun (WGS) entry which is preliminary data.</text>
</comment>
<dbReference type="RefSeq" id="WP_289454914.1">
    <property type="nucleotide sequence ID" value="NZ_JAUCGQ010000001.1"/>
</dbReference>
<gene>
    <name evidence="1" type="ORF">QRT04_09200</name>
</gene>
<protein>
    <recommendedName>
        <fullName evidence="3">Excreted virulence factor EspC, type VII ESX diderm</fullName>
    </recommendedName>
</protein>
<keyword evidence="2" id="KW-1185">Reference proteome</keyword>
<evidence type="ECO:0008006" key="3">
    <source>
        <dbReference type="Google" id="ProtNLM"/>
    </source>
</evidence>
<organism evidence="1 2">
    <name type="scientific">Cellulomonas alba</name>
    <dbReference type="NCBI Taxonomy" id="3053467"/>
    <lineage>
        <taxon>Bacteria</taxon>
        <taxon>Bacillati</taxon>
        <taxon>Actinomycetota</taxon>
        <taxon>Actinomycetes</taxon>
        <taxon>Micrococcales</taxon>
        <taxon>Cellulomonadaceae</taxon>
        <taxon>Cellulomonas</taxon>
    </lineage>
</organism>
<evidence type="ECO:0000313" key="2">
    <source>
        <dbReference type="Proteomes" id="UP001529338"/>
    </source>
</evidence>